<dbReference type="PANTHER" id="PTHR11579">
    <property type="entry name" value="PROTEIN-L-ISOASPARTATE O-METHYLTRANSFERASE"/>
    <property type="match status" value="1"/>
</dbReference>
<proteinExistence type="inferred from homology"/>
<comment type="subcellular location">
    <subcellularLocation>
        <location evidence="1">Cytoplasm</location>
    </subcellularLocation>
</comment>
<dbReference type="GO" id="GO:0008168">
    <property type="term" value="F:methyltransferase activity"/>
    <property type="evidence" value="ECO:0007669"/>
    <property type="project" value="UniProtKB-KW"/>
</dbReference>
<dbReference type="Pfam" id="PF01135">
    <property type="entry name" value="PCMT"/>
    <property type="match status" value="1"/>
</dbReference>
<evidence type="ECO:0000256" key="8">
    <source>
        <dbReference type="ARBA" id="ARBA00022691"/>
    </source>
</evidence>
<dbReference type="Gene3D" id="3.40.50.150">
    <property type="entry name" value="Vaccinia Virus protein VP39"/>
    <property type="match status" value="1"/>
</dbReference>
<evidence type="ECO:0000256" key="9">
    <source>
        <dbReference type="ARBA" id="ARBA00030757"/>
    </source>
</evidence>
<evidence type="ECO:0000256" key="10">
    <source>
        <dbReference type="ARBA" id="ARBA00031323"/>
    </source>
</evidence>
<protein>
    <recommendedName>
        <fullName evidence="4">Protein-L-isoaspartate O-methyltransferase</fullName>
        <ecNumber evidence="3">2.1.1.77</ecNumber>
    </recommendedName>
    <alternativeName>
        <fullName evidence="11">L-isoaspartyl protein carboxyl methyltransferase</fullName>
    </alternativeName>
    <alternativeName>
        <fullName evidence="9">Protein L-isoaspartyl methyltransferase</fullName>
    </alternativeName>
    <alternativeName>
        <fullName evidence="10">Protein-beta-aspartate methyltransferase</fullName>
    </alternativeName>
</protein>
<keyword evidence="13" id="KW-1185">Reference proteome</keyword>
<sequence length="380" mass="41239">MDWETHAQRLGEKVARPGSPWEAAVARTPRHLFVPRWYERDQAAGGRVVRDGAADPDAWLAAAYSDTTLVTRVGALHADHAEPGTVVTAGVSTSSSTEPGLVLGMYRHADITDGCRTLVTTGTGYGTALACHRLGADRVTSVDVDPYLVEAATDRLASIGLRPKTAVCDLTQGPLPGEFDRIVSTVSVPTIPAAWLQALRPYGRLVTTITGTGLILYADKTPDGGARGWTSFEPASFMSARQGEDYEETVPASVWTEARCGAGEESVSRHHLVFVPEAWSVRSMLQLQVPGIEHRHRWSPDGRHTVWMAHPDGSWVRAHATAPREAPTVYQGGPRRLWDPLEEILDRLNWVGELPVYGAQVTITPDGETTLTRGGWTATL</sequence>
<comment type="caution">
    <text evidence="12">The sequence shown here is derived from an EMBL/GenBank/DDBJ whole genome shotgun (WGS) entry which is preliminary data.</text>
</comment>
<comment type="similarity">
    <text evidence="2">Belongs to the methyltransferase superfamily. L-isoaspartyl/D-aspartyl protein methyltransferase family.</text>
</comment>
<evidence type="ECO:0000256" key="4">
    <source>
        <dbReference type="ARBA" id="ARBA00013346"/>
    </source>
</evidence>
<dbReference type="InterPro" id="IPR000682">
    <property type="entry name" value="PCMT"/>
</dbReference>
<dbReference type="InterPro" id="IPR029063">
    <property type="entry name" value="SAM-dependent_MTases_sf"/>
</dbReference>
<gene>
    <name evidence="12" type="ORF">ABZ508_09330</name>
</gene>
<evidence type="ECO:0000256" key="11">
    <source>
        <dbReference type="ARBA" id="ARBA00031350"/>
    </source>
</evidence>
<evidence type="ECO:0000256" key="6">
    <source>
        <dbReference type="ARBA" id="ARBA00022603"/>
    </source>
</evidence>
<dbReference type="GO" id="GO:0032259">
    <property type="term" value="P:methylation"/>
    <property type="evidence" value="ECO:0007669"/>
    <property type="project" value="UniProtKB-KW"/>
</dbReference>
<organism evidence="12 13">
    <name type="scientific">Streptomyces lavendulocolor</name>
    <dbReference type="NCBI Taxonomy" id="67316"/>
    <lineage>
        <taxon>Bacteria</taxon>
        <taxon>Bacillati</taxon>
        <taxon>Actinomycetota</taxon>
        <taxon>Actinomycetes</taxon>
        <taxon>Kitasatosporales</taxon>
        <taxon>Streptomycetaceae</taxon>
        <taxon>Streptomyces</taxon>
    </lineage>
</organism>
<evidence type="ECO:0000256" key="1">
    <source>
        <dbReference type="ARBA" id="ARBA00004496"/>
    </source>
</evidence>
<reference evidence="12 13" key="1">
    <citation type="submission" date="2024-06" db="EMBL/GenBank/DDBJ databases">
        <title>The Natural Products Discovery Center: Release of the First 8490 Sequenced Strains for Exploring Actinobacteria Biosynthetic Diversity.</title>
        <authorList>
            <person name="Kalkreuter E."/>
            <person name="Kautsar S.A."/>
            <person name="Yang D."/>
            <person name="Bader C.D."/>
            <person name="Teijaro C.N."/>
            <person name="Fluegel L."/>
            <person name="Davis C.M."/>
            <person name="Simpson J.R."/>
            <person name="Lauterbach L."/>
            <person name="Steele A.D."/>
            <person name="Gui C."/>
            <person name="Meng S."/>
            <person name="Li G."/>
            <person name="Viehrig K."/>
            <person name="Ye F."/>
            <person name="Su P."/>
            <person name="Kiefer A.F."/>
            <person name="Nichols A."/>
            <person name="Cepeda A.J."/>
            <person name="Yan W."/>
            <person name="Fan B."/>
            <person name="Jiang Y."/>
            <person name="Adhikari A."/>
            <person name="Zheng C.-J."/>
            <person name="Schuster L."/>
            <person name="Cowan T.M."/>
            <person name="Smanski M.J."/>
            <person name="Chevrette M.G."/>
            <person name="De Carvalho L.P.S."/>
            <person name="Shen B."/>
        </authorList>
    </citation>
    <scope>NUCLEOTIDE SEQUENCE [LARGE SCALE GENOMIC DNA]</scope>
    <source>
        <strain evidence="12 13">NPDC006337</strain>
    </source>
</reference>
<dbReference type="RefSeq" id="WP_189905147.1">
    <property type="nucleotide sequence ID" value="NZ_JBEXZO010000041.1"/>
</dbReference>
<name>A0ABV2W218_9ACTN</name>
<keyword evidence="8" id="KW-0949">S-adenosyl-L-methionine</keyword>
<dbReference type="CDD" id="cd02440">
    <property type="entry name" value="AdoMet_MTases"/>
    <property type="match status" value="1"/>
</dbReference>
<evidence type="ECO:0000256" key="7">
    <source>
        <dbReference type="ARBA" id="ARBA00022679"/>
    </source>
</evidence>
<evidence type="ECO:0000313" key="13">
    <source>
        <dbReference type="Proteomes" id="UP001550378"/>
    </source>
</evidence>
<keyword evidence="5" id="KW-0963">Cytoplasm</keyword>
<dbReference type="EC" id="2.1.1.77" evidence="3"/>
<dbReference type="PANTHER" id="PTHR11579:SF0">
    <property type="entry name" value="PROTEIN-L-ISOASPARTATE(D-ASPARTATE) O-METHYLTRANSFERASE"/>
    <property type="match status" value="1"/>
</dbReference>
<accession>A0ABV2W218</accession>
<keyword evidence="7" id="KW-0808">Transferase</keyword>
<evidence type="ECO:0000313" key="12">
    <source>
        <dbReference type="EMBL" id="MEU0707567.1"/>
    </source>
</evidence>
<evidence type="ECO:0000256" key="2">
    <source>
        <dbReference type="ARBA" id="ARBA00005369"/>
    </source>
</evidence>
<dbReference type="EMBL" id="JBEXZR010000006">
    <property type="protein sequence ID" value="MEU0707567.1"/>
    <property type="molecule type" value="Genomic_DNA"/>
</dbReference>
<evidence type="ECO:0000256" key="5">
    <source>
        <dbReference type="ARBA" id="ARBA00022490"/>
    </source>
</evidence>
<evidence type="ECO:0000256" key="3">
    <source>
        <dbReference type="ARBA" id="ARBA00011890"/>
    </source>
</evidence>
<dbReference type="SUPFAM" id="SSF53335">
    <property type="entry name" value="S-adenosyl-L-methionine-dependent methyltransferases"/>
    <property type="match status" value="1"/>
</dbReference>
<keyword evidence="6 12" id="KW-0489">Methyltransferase</keyword>
<dbReference type="Proteomes" id="UP001550378">
    <property type="component" value="Unassembled WGS sequence"/>
</dbReference>